<protein>
    <submittedName>
        <fullName evidence="2">N-acetyltransferase</fullName>
    </submittedName>
</protein>
<dbReference type="Proteomes" id="UP001055149">
    <property type="component" value="Unassembled WGS sequence"/>
</dbReference>
<dbReference type="SUPFAM" id="SSF55729">
    <property type="entry name" value="Acyl-CoA N-acyltransferases (Nat)"/>
    <property type="match status" value="1"/>
</dbReference>
<dbReference type="InterPro" id="IPR000182">
    <property type="entry name" value="GNAT_dom"/>
</dbReference>
<reference evidence="2" key="1">
    <citation type="journal article" date="2022" name="Int. J. Syst. Evol. Microbiol.">
        <title>A novel species of lactic acid bacteria, Ligilactobacillus pabuli sp. nov., isolated from alfalfa silage.</title>
        <authorList>
            <person name="Tohno M."/>
            <person name="Tanizawa Y."/>
            <person name="Sawada H."/>
            <person name="Sakamoto M."/>
            <person name="Ohkuma M."/>
            <person name="Kobayashi H."/>
        </authorList>
    </citation>
    <scope>NUCLEOTIDE SEQUENCE</scope>
    <source>
        <strain evidence="2">AF129</strain>
    </source>
</reference>
<evidence type="ECO:0000313" key="3">
    <source>
        <dbReference type="Proteomes" id="UP001055149"/>
    </source>
</evidence>
<feature type="domain" description="N-acetyltransferase" evidence="1">
    <location>
        <begin position="3"/>
        <end position="147"/>
    </location>
</feature>
<dbReference type="CDD" id="cd04301">
    <property type="entry name" value="NAT_SF"/>
    <property type="match status" value="1"/>
</dbReference>
<dbReference type="EMBL" id="BQXH01000021">
    <property type="protein sequence ID" value="GKS82177.1"/>
    <property type="molecule type" value="Genomic_DNA"/>
</dbReference>
<sequence length="153" mass="17500">MEINIKTCTAFTKQHYNLLLSADPNQELVDNYLPRALCFEAIYHDHLVGILVLLPTHPETLEIVNIAVISPQRNQGIGRQLLAFAEKYAGTHNYKCLEIGTGTTSFGQLYLYQKCGFRVFSVDQDFFTLHYADEIVENHLVLKDMLRLRKVLA</sequence>
<gene>
    <name evidence="2" type="ORF">LPAF129_18630</name>
</gene>
<keyword evidence="3" id="KW-1185">Reference proteome</keyword>
<comment type="caution">
    <text evidence="2">The sequence shown here is derived from an EMBL/GenBank/DDBJ whole genome shotgun (WGS) entry which is preliminary data.</text>
</comment>
<name>A0ABQ5JLB4_9LACO</name>
<dbReference type="Gene3D" id="3.40.630.30">
    <property type="match status" value="1"/>
</dbReference>
<proteinExistence type="predicted"/>
<evidence type="ECO:0000259" key="1">
    <source>
        <dbReference type="PROSITE" id="PS51186"/>
    </source>
</evidence>
<organism evidence="2 3">
    <name type="scientific">Ligilactobacillus pabuli</name>
    <dbReference type="NCBI Taxonomy" id="2886039"/>
    <lineage>
        <taxon>Bacteria</taxon>
        <taxon>Bacillati</taxon>
        <taxon>Bacillota</taxon>
        <taxon>Bacilli</taxon>
        <taxon>Lactobacillales</taxon>
        <taxon>Lactobacillaceae</taxon>
        <taxon>Ligilactobacillus</taxon>
    </lineage>
</organism>
<dbReference type="InterPro" id="IPR016181">
    <property type="entry name" value="Acyl_CoA_acyltransferase"/>
</dbReference>
<accession>A0ABQ5JLB4</accession>
<dbReference type="Pfam" id="PF00583">
    <property type="entry name" value="Acetyltransf_1"/>
    <property type="match status" value="1"/>
</dbReference>
<dbReference type="PROSITE" id="PS51186">
    <property type="entry name" value="GNAT"/>
    <property type="match status" value="1"/>
</dbReference>
<evidence type="ECO:0000313" key="2">
    <source>
        <dbReference type="EMBL" id="GKS82177.1"/>
    </source>
</evidence>
<dbReference type="RefSeq" id="WP_244056519.1">
    <property type="nucleotide sequence ID" value="NZ_BQXH01000021.1"/>
</dbReference>